<dbReference type="HOGENOM" id="CLU_049840_0_0_1"/>
<dbReference type="InterPro" id="IPR036691">
    <property type="entry name" value="Endo/exonu/phosph_ase_sf"/>
</dbReference>
<gene>
    <name evidence="2" type="ORF">GLOTRDRAFT_29881</name>
</gene>
<accession>S7QLU8</accession>
<name>S7QLU8_GLOTA</name>
<dbReference type="GeneID" id="19305294"/>
<dbReference type="SUPFAM" id="SSF56219">
    <property type="entry name" value="DNase I-like"/>
    <property type="match status" value="1"/>
</dbReference>
<dbReference type="OMA" id="WHQDSEL"/>
<reference evidence="2 3" key="1">
    <citation type="journal article" date="2012" name="Science">
        <title>The Paleozoic origin of enzymatic lignin decomposition reconstructed from 31 fungal genomes.</title>
        <authorList>
            <person name="Floudas D."/>
            <person name="Binder M."/>
            <person name="Riley R."/>
            <person name="Barry K."/>
            <person name="Blanchette R.A."/>
            <person name="Henrissat B."/>
            <person name="Martinez A.T."/>
            <person name="Otillar R."/>
            <person name="Spatafora J.W."/>
            <person name="Yadav J.S."/>
            <person name="Aerts A."/>
            <person name="Benoit I."/>
            <person name="Boyd A."/>
            <person name="Carlson A."/>
            <person name="Copeland A."/>
            <person name="Coutinho P.M."/>
            <person name="de Vries R.P."/>
            <person name="Ferreira P."/>
            <person name="Findley K."/>
            <person name="Foster B."/>
            <person name="Gaskell J."/>
            <person name="Glotzer D."/>
            <person name="Gorecki P."/>
            <person name="Heitman J."/>
            <person name="Hesse C."/>
            <person name="Hori C."/>
            <person name="Igarashi K."/>
            <person name="Jurgens J.A."/>
            <person name="Kallen N."/>
            <person name="Kersten P."/>
            <person name="Kohler A."/>
            <person name="Kuees U."/>
            <person name="Kumar T.K.A."/>
            <person name="Kuo A."/>
            <person name="LaButti K."/>
            <person name="Larrondo L.F."/>
            <person name="Lindquist E."/>
            <person name="Ling A."/>
            <person name="Lombard V."/>
            <person name="Lucas S."/>
            <person name="Lundell T."/>
            <person name="Martin R."/>
            <person name="McLaughlin D.J."/>
            <person name="Morgenstern I."/>
            <person name="Morin E."/>
            <person name="Murat C."/>
            <person name="Nagy L.G."/>
            <person name="Nolan M."/>
            <person name="Ohm R.A."/>
            <person name="Patyshakuliyeva A."/>
            <person name="Rokas A."/>
            <person name="Ruiz-Duenas F.J."/>
            <person name="Sabat G."/>
            <person name="Salamov A."/>
            <person name="Samejima M."/>
            <person name="Schmutz J."/>
            <person name="Slot J.C."/>
            <person name="St John F."/>
            <person name="Stenlid J."/>
            <person name="Sun H."/>
            <person name="Sun S."/>
            <person name="Syed K."/>
            <person name="Tsang A."/>
            <person name="Wiebenga A."/>
            <person name="Young D."/>
            <person name="Pisabarro A."/>
            <person name="Eastwood D.C."/>
            <person name="Martin F."/>
            <person name="Cullen D."/>
            <person name="Grigoriev I.V."/>
            <person name="Hibbett D.S."/>
        </authorList>
    </citation>
    <scope>NUCLEOTIDE SEQUENCE [LARGE SCALE GENOMIC DNA]</scope>
    <source>
        <strain evidence="2 3">ATCC 11539</strain>
    </source>
</reference>
<dbReference type="RefSeq" id="XP_007860156.1">
    <property type="nucleotide sequence ID" value="XM_007861965.1"/>
</dbReference>
<dbReference type="AlphaFoldDB" id="S7QLU8"/>
<dbReference type="Pfam" id="PF03372">
    <property type="entry name" value="Exo_endo_phos"/>
    <property type="match status" value="1"/>
</dbReference>
<dbReference type="KEGG" id="gtr:GLOTRDRAFT_29881"/>
<evidence type="ECO:0000259" key="1">
    <source>
        <dbReference type="Pfam" id="PF03372"/>
    </source>
</evidence>
<sequence>MLNDIQDLYGRRIQVYNTADSERPTASVGLAFVLNCEITNTSNVTVKELILGGALLLTTTWHNIDTISILNIYAPNDYGEQRDFWERLQAIWDEQCLPKPDFMLGDFNLVEDPIDRSPPHADPLPPTDALCDMHLTQHLVDAWRTDNLTERSYTFYSSLNRFSRIDRIYSQAHHVPNLLEWYMGPTVVPTDHNMVSVRYAPLNAPYIGPGQWAWPAGMIHDKDLLQGIMEIGCKIERRADSLGSNPEDKTVIQLLWEELKMCSCQLAKQHAKHTLAKISNCIHALQHDLNQAANSPLMDISEDARTNTAILE</sequence>
<keyword evidence="3" id="KW-1185">Reference proteome</keyword>
<feature type="domain" description="Endonuclease/exonuclease/phosphatase" evidence="1">
    <location>
        <begin position="70"/>
        <end position="173"/>
    </location>
</feature>
<dbReference type="Gene3D" id="3.60.10.10">
    <property type="entry name" value="Endonuclease/exonuclease/phosphatase"/>
    <property type="match status" value="1"/>
</dbReference>
<protein>
    <submittedName>
        <fullName evidence="2">DNase I-like protein</fullName>
    </submittedName>
</protein>
<feature type="non-terminal residue" evidence="2">
    <location>
        <position position="312"/>
    </location>
</feature>
<dbReference type="InterPro" id="IPR005135">
    <property type="entry name" value="Endo/exonuclease/phosphatase"/>
</dbReference>
<evidence type="ECO:0000313" key="3">
    <source>
        <dbReference type="Proteomes" id="UP000030669"/>
    </source>
</evidence>
<dbReference type="Proteomes" id="UP000030669">
    <property type="component" value="Unassembled WGS sequence"/>
</dbReference>
<dbReference type="eggNOG" id="ENOG502SMUP">
    <property type="taxonomic scope" value="Eukaryota"/>
</dbReference>
<dbReference type="OrthoDB" id="416119at2759"/>
<proteinExistence type="predicted"/>
<evidence type="ECO:0000313" key="2">
    <source>
        <dbReference type="EMBL" id="EPQ60412.1"/>
    </source>
</evidence>
<dbReference type="EMBL" id="KB469296">
    <property type="protein sequence ID" value="EPQ60412.1"/>
    <property type="molecule type" value="Genomic_DNA"/>
</dbReference>
<organism evidence="2 3">
    <name type="scientific">Gloeophyllum trabeum (strain ATCC 11539 / FP-39264 / Madison 617)</name>
    <name type="common">Brown rot fungus</name>
    <dbReference type="NCBI Taxonomy" id="670483"/>
    <lineage>
        <taxon>Eukaryota</taxon>
        <taxon>Fungi</taxon>
        <taxon>Dikarya</taxon>
        <taxon>Basidiomycota</taxon>
        <taxon>Agaricomycotina</taxon>
        <taxon>Agaricomycetes</taxon>
        <taxon>Gloeophyllales</taxon>
        <taxon>Gloeophyllaceae</taxon>
        <taxon>Gloeophyllum</taxon>
    </lineage>
</organism>